<comment type="subcellular location">
    <subcellularLocation>
        <location evidence="2">Membrane</location>
    </subcellularLocation>
</comment>
<dbReference type="GO" id="GO:0016020">
    <property type="term" value="C:membrane"/>
    <property type="evidence" value="ECO:0007669"/>
    <property type="project" value="UniProtKB-SubCell"/>
</dbReference>
<dbReference type="PROSITE" id="PS50113">
    <property type="entry name" value="PAC"/>
    <property type="match status" value="2"/>
</dbReference>
<comment type="caution">
    <text evidence="16">The sequence shown here is derived from an EMBL/GenBank/DDBJ whole genome shotgun (WGS) entry which is preliminary data.</text>
</comment>
<feature type="transmembrane region" description="Helical" evidence="11">
    <location>
        <begin position="309"/>
        <end position="334"/>
    </location>
</feature>
<dbReference type="RefSeq" id="WP_174404638.1">
    <property type="nucleotide sequence ID" value="NZ_BLVO01000012.1"/>
</dbReference>
<gene>
    <name evidence="16" type="ORF">DSM101010T_13510</name>
</gene>
<evidence type="ECO:0000256" key="8">
    <source>
        <dbReference type="ARBA" id="ARBA00022840"/>
    </source>
</evidence>
<organism evidence="16 17">
    <name type="scientific">Desulfovibrio subterraneus</name>
    <dbReference type="NCBI Taxonomy" id="2718620"/>
    <lineage>
        <taxon>Bacteria</taxon>
        <taxon>Pseudomonadati</taxon>
        <taxon>Thermodesulfobacteriota</taxon>
        <taxon>Desulfovibrionia</taxon>
        <taxon>Desulfovibrionales</taxon>
        <taxon>Desulfovibrionaceae</taxon>
        <taxon>Desulfovibrio</taxon>
    </lineage>
</organism>
<accession>A0A7J0BH18</accession>
<evidence type="ECO:0000256" key="5">
    <source>
        <dbReference type="ARBA" id="ARBA00022679"/>
    </source>
</evidence>
<feature type="domain" description="HAMP" evidence="15">
    <location>
        <begin position="331"/>
        <end position="383"/>
    </location>
</feature>
<dbReference type="PANTHER" id="PTHR43065">
    <property type="entry name" value="SENSOR HISTIDINE KINASE"/>
    <property type="match status" value="1"/>
</dbReference>
<reference evidence="16 17" key="1">
    <citation type="submission" date="2020-05" db="EMBL/GenBank/DDBJ databases">
        <title>Draft genome sequence of Desulfovibrio sp. strain HN2T.</title>
        <authorList>
            <person name="Ueno A."/>
            <person name="Tamazawa S."/>
            <person name="Tamamura S."/>
            <person name="Murakami T."/>
            <person name="Kiyama T."/>
            <person name="Inomata H."/>
            <person name="Amano Y."/>
            <person name="Miyakawa K."/>
            <person name="Tamaki H."/>
            <person name="Naganuma T."/>
            <person name="Kaneko K."/>
        </authorList>
    </citation>
    <scope>NUCLEOTIDE SEQUENCE [LARGE SCALE GENOMIC DNA]</scope>
    <source>
        <strain evidence="16 17">HN2</strain>
    </source>
</reference>
<dbReference type="GO" id="GO:0000160">
    <property type="term" value="P:phosphorelay signal transduction system"/>
    <property type="evidence" value="ECO:0007669"/>
    <property type="project" value="UniProtKB-KW"/>
</dbReference>
<evidence type="ECO:0000256" key="6">
    <source>
        <dbReference type="ARBA" id="ARBA00022741"/>
    </source>
</evidence>
<evidence type="ECO:0000256" key="10">
    <source>
        <dbReference type="SAM" id="Coils"/>
    </source>
</evidence>
<dbReference type="SMART" id="SM00387">
    <property type="entry name" value="HATPase_c"/>
    <property type="match status" value="1"/>
</dbReference>
<evidence type="ECO:0000256" key="9">
    <source>
        <dbReference type="ARBA" id="ARBA00023012"/>
    </source>
</evidence>
<dbReference type="SMART" id="SM00304">
    <property type="entry name" value="HAMP"/>
    <property type="match status" value="1"/>
</dbReference>
<evidence type="ECO:0000256" key="4">
    <source>
        <dbReference type="ARBA" id="ARBA00022553"/>
    </source>
</evidence>
<dbReference type="Pfam" id="PF13426">
    <property type="entry name" value="PAS_9"/>
    <property type="match status" value="1"/>
</dbReference>
<dbReference type="SUPFAM" id="SSF55874">
    <property type="entry name" value="ATPase domain of HSP90 chaperone/DNA topoisomerase II/histidine kinase"/>
    <property type="match status" value="1"/>
</dbReference>
<evidence type="ECO:0000313" key="16">
    <source>
        <dbReference type="EMBL" id="GFM32986.1"/>
    </source>
</evidence>
<feature type="transmembrane region" description="Helical" evidence="11">
    <location>
        <begin position="20"/>
        <end position="42"/>
    </location>
</feature>
<dbReference type="PRINTS" id="PR00344">
    <property type="entry name" value="BCTRLSENSOR"/>
</dbReference>
<dbReference type="PROSITE" id="PS50109">
    <property type="entry name" value="HIS_KIN"/>
    <property type="match status" value="1"/>
</dbReference>
<dbReference type="Pfam" id="PF08448">
    <property type="entry name" value="PAS_4"/>
    <property type="match status" value="1"/>
</dbReference>
<dbReference type="SMART" id="SM00086">
    <property type="entry name" value="PAC"/>
    <property type="match status" value="2"/>
</dbReference>
<dbReference type="CDD" id="cd06225">
    <property type="entry name" value="HAMP"/>
    <property type="match status" value="1"/>
</dbReference>
<keyword evidence="4" id="KW-0597">Phosphoprotein</keyword>
<dbReference type="InterPro" id="IPR003594">
    <property type="entry name" value="HATPase_dom"/>
</dbReference>
<dbReference type="Gene3D" id="1.10.287.130">
    <property type="match status" value="1"/>
</dbReference>
<evidence type="ECO:0000259" key="12">
    <source>
        <dbReference type="PROSITE" id="PS50109"/>
    </source>
</evidence>
<dbReference type="InterPro" id="IPR004358">
    <property type="entry name" value="Sig_transdc_His_kin-like_C"/>
</dbReference>
<evidence type="ECO:0000259" key="13">
    <source>
        <dbReference type="PROSITE" id="PS50112"/>
    </source>
</evidence>
<dbReference type="InterPro" id="IPR013656">
    <property type="entry name" value="PAS_4"/>
</dbReference>
<dbReference type="InterPro" id="IPR001610">
    <property type="entry name" value="PAC"/>
</dbReference>
<keyword evidence="8" id="KW-0067">ATP-binding</keyword>
<proteinExistence type="predicted"/>
<dbReference type="AlphaFoldDB" id="A0A7J0BH18"/>
<dbReference type="GO" id="GO:0004673">
    <property type="term" value="F:protein histidine kinase activity"/>
    <property type="evidence" value="ECO:0007669"/>
    <property type="project" value="UniProtKB-EC"/>
</dbReference>
<dbReference type="CDD" id="cd00130">
    <property type="entry name" value="PAS"/>
    <property type="match status" value="2"/>
</dbReference>
<dbReference type="Gene3D" id="3.30.565.10">
    <property type="entry name" value="Histidine kinase-like ATPase, C-terminal domain"/>
    <property type="match status" value="1"/>
</dbReference>
<dbReference type="CDD" id="cd18774">
    <property type="entry name" value="PDC2_HK_sensor"/>
    <property type="match status" value="1"/>
</dbReference>
<dbReference type="SUPFAM" id="SSF158472">
    <property type="entry name" value="HAMP domain-like"/>
    <property type="match status" value="1"/>
</dbReference>
<keyword evidence="11" id="KW-0472">Membrane</keyword>
<feature type="domain" description="PAC" evidence="14">
    <location>
        <begin position="497"/>
        <end position="549"/>
    </location>
</feature>
<keyword evidence="11" id="KW-1133">Transmembrane helix</keyword>
<feature type="domain" description="Histidine kinase" evidence="12">
    <location>
        <begin position="686"/>
        <end position="957"/>
    </location>
</feature>
<keyword evidence="5" id="KW-0808">Transferase</keyword>
<dbReference type="InterPro" id="IPR000700">
    <property type="entry name" value="PAS-assoc_C"/>
</dbReference>
<dbReference type="InterPro" id="IPR036890">
    <property type="entry name" value="HATPase_C_sf"/>
</dbReference>
<dbReference type="NCBIfam" id="TIGR00229">
    <property type="entry name" value="sensory_box"/>
    <property type="match status" value="2"/>
</dbReference>
<evidence type="ECO:0000256" key="1">
    <source>
        <dbReference type="ARBA" id="ARBA00000085"/>
    </source>
</evidence>
<dbReference type="PROSITE" id="PS50885">
    <property type="entry name" value="HAMP"/>
    <property type="match status" value="1"/>
</dbReference>
<protein>
    <recommendedName>
        <fullName evidence="3">histidine kinase</fullName>
        <ecNumber evidence="3">2.7.13.3</ecNumber>
    </recommendedName>
</protein>
<dbReference type="Pfam" id="PF00672">
    <property type="entry name" value="HAMP"/>
    <property type="match status" value="1"/>
</dbReference>
<keyword evidence="7" id="KW-0418">Kinase</keyword>
<evidence type="ECO:0000259" key="14">
    <source>
        <dbReference type="PROSITE" id="PS50113"/>
    </source>
</evidence>
<evidence type="ECO:0000313" key="17">
    <source>
        <dbReference type="Proteomes" id="UP000503840"/>
    </source>
</evidence>
<dbReference type="Pfam" id="PF02518">
    <property type="entry name" value="HATPase_c"/>
    <property type="match status" value="1"/>
</dbReference>
<dbReference type="SUPFAM" id="SSF55785">
    <property type="entry name" value="PYP-like sensor domain (PAS domain)"/>
    <property type="match status" value="2"/>
</dbReference>
<name>A0A7J0BH18_9BACT</name>
<keyword evidence="11" id="KW-0812">Transmembrane</keyword>
<dbReference type="InterPro" id="IPR005467">
    <property type="entry name" value="His_kinase_dom"/>
</dbReference>
<dbReference type="Pfam" id="PF08269">
    <property type="entry name" value="dCache_2"/>
    <property type="match status" value="1"/>
</dbReference>
<dbReference type="GO" id="GO:0005524">
    <property type="term" value="F:ATP binding"/>
    <property type="evidence" value="ECO:0007669"/>
    <property type="project" value="UniProtKB-KW"/>
</dbReference>
<evidence type="ECO:0000256" key="7">
    <source>
        <dbReference type="ARBA" id="ARBA00022777"/>
    </source>
</evidence>
<dbReference type="InterPro" id="IPR003660">
    <property type="entry name" value="HAMP_dom"/>
</dbReference>
<evidence type="ECO:0000256" key="3">
    <source>
        <dbReference type="ARBA" id="ARBA00012438"/>
    </source>
</evidence>
<dbReference type="InterPro" id="IPR004010">
    <property type="entry name" value="Double_Cache_2"/>
</dbReference>
<evidence type="ECO:0000256" key="2">
    <source>
        <dbReference type="ARBA" id="ARBA00004370"/>
    </source>
</evidence>
<dbReference type="InterPro" id="IPR000014">
    <property type="entry name" value="PAS"/>
</dbReference>
<keyword evidence="9" id="KW-0902">Two-component regulatory system</keyword>
<dbReference type="PROSITE" id="PS50112">
    <property type="entry name" value="PAS"/>
    <property type="match status" value="1"/>
</dbReference>
<feature type="domain" description="PAC" evidence="14">
    <location>
        <begin position="621"/>
        <end position="673"/>
    </location>
</feature>
<keyword evidence="10" id="KW-0175">Coiled coil</keyword>
<dbReference type="SMART" id="SM00091">
    <property type="entry name" value="PAS"/>
    <property type="match status" value="2"/>
</dbReference>
<dbReference type="Proteomes" id="UP000503840">
    <property type="component" value="Unassembled WGS sequence"/>
</dbReference>
<keyword evidence="6" id="KW-0547">Nucleotide-binding</keyword>
<dbReference type="EC" id="2.7.13.3" evidence="3"/>
<evidence type="ECO:0000259" key="15">
    <source>
        <dbReference type="PROSITE" id="PS50885"/>
    </source>
</evidence>
<evidence type="ECO:0000256" key="11">
    <source>
        <dbReference type="SAM" id="Phobius"/>
    </source>
</evidence>
<dbReference type="EMBL" id="BLVO01000012">
    <property type="protein sequence ID" value="GFM32986.1"/>
    <property type="molecule type" value="Genomic_DNA"/>
</dbReference>
<dbReference type="Gene3D" id="6.10.340.10">
    <property type="match status" value="1"/>
</dbReference>
<keyword evidence="17" id="KW-1185">Reference proteome</keyword>
<dbReference type="InterPro" id="IPR035965">
    <property type="entry name" value="PAS-like_dom_sf"/>
</dbReference>
<dbReference type="PANTHER" id="PTHR43065:SF46">
    <property type="entry name" value="C4-DICARBOXYLATE TRANSPORT SENSOR PROTEIN DCTB"/>
    <property type="match status" value="1"/>
</dbReference>
<dbReference type="Gene3D" id="3.30.450.20">
    <property type="entry name" value="PAS domain"/>
    <property type="match status" value="4"/>
</dbReference>
<feature type="domain" description="PAS" evidence="13">
    <location>
        <begin position="546"/>
        <end position="592"/>
    </location>
</feature>
<feature type="coiled-coil region" evidence="10">
    <location>
        <begin position="375"/>
        <end position="420"/>
    </location>
</feature>
<sequence length="958" mass="106529">MIHYLRNASVRIKLIGINAILLLLLFCMGGGFTYLFVSHIFLERVESRIRLASGMVAGNMEFAGEMALRSYLKAQAETILGVVQALYSESLRKGHGMEEARRRAAEFLAAQTVGKSGYIFCLDDQGKPVFRPRSWQSGAEDGQEAILRRMLKTGNGYIEYEWTNAGEAAPRPKAAYVALFRPWGWYVGVSGYRDEFSSLVTMADLKGVLSSVALSPGGLTFLIGSDGSLLLGNASNSTAQSELRSVYQLFVSDMMRRKSGRIEYQWKDPGSSGFRERLIVFQELPKFNWIVGTSGYVDAIYAPVYRVKYWIAGVFAMFFVLVAGVGHLAGMSIVRPLGEMTECFRRGAKGDYSVRSRRGGLDELGAMGRYFNELMERLQRQTDFLERTVEERTRELAHLNNEYLREIDQKNLAEEKLRLQVAFLNTLLSAIPSPVFYQGADGRFLGCNRSYAHDVLGTEPEAVQGKTLRDFGGTYSHELSSTIMKSHARLLRSGGRMTVEQVLPCADGHFHDFVIDKTVFHDREGKPAGIIGVLVDITERRRVERDRELLERAVERASSAIFITEEDFGLIRYVNCAFEEDTGLNREETAGRPFRDFAAALYREQDILESILASVRSRNVWAGRLTAMRRDGSVYEAELTVSAVRDESGKARWLVGVQNDISERGVMEAKLLQAQKLESIGLLAAGIAHEINTPTQFVSDNLRFIQDSTDTLLELVNACDVIAGQAPGTDADTEEFFSAWGKRAEEEGLDFLRDELPNAIAQSLEGIERISSIVSAMKEFSHPGRKEKQQANLNDALRNTLTVTRNEWKYVANVVLDLDESLPEVHCLLTEMNQVFMNIIINAAHAIVEKLKTEHINRDSSTGVLSVSGEMGQIHISSGVQDGRVCIRIADNGVGIAAEHLRMIFDPFFTTKEVGKGTGQGLAIARDVVVNKHGGTLEVESEVGKGATFIISLPLDQE</sequence>
<comment type="catalytic activity">
    <reaction evidence="1">
        <text>ATP + protein L-histidine = ADP + protein N-phospho-L-histidine.</text>
        <dbReference type="EC" id="2.7.13.3"/>
    </reaction>
</comment>